<protein>
    <recommendedName>
        <fullName evidence="1">GST N-terminal domain-containing protein</fullName>
    </recommendedName>
</protein>
<reference evidence="2 3" key="1">
    <citation type="submission" date="2020-04" db="EMBL/GenBank/DDBJ databases">
        <authorList>
            <person name="De Canck E."/>
        </authorList>
    </citation>
    <scope>NUCLEOTIDE SEQUENCE [LARGE SCALE GENOMIC DNA]</scope>
    <source>
        <strain evidence="2 3">LMG 22037</strain>
    </source>
</reference>
<dbReference type="InterPro" id="IPR040079">
    <property type="entry name" value="Glutathione_S-Trfase"/>
</dbReference>
<dbReference type="InterPro" id="IPR004045">
    <property type="entry name" value="Glutathione_S-Trfase_N"/>
</dbReference>
<dbReference type="SFLD" id="SFLDG01200">
    <property type="entry name" value="SUF1.1"/>
    <property type="match status" value="1"/>
</dbReference>
<dbReference type="SUPFAM" id="SSF47616">
    <property type="entry name" value="GST C-terminal domain-like"/>
    <property type="match status" value="1"/>
</dbReference>
<dbReference type="InterPro" id="IPR036282">
    <property type="entry name" value="Glutathione-S-Trfase_C_sf"/>
</dbReference>
<dbReference type="Gene3D" id="3.40.30.10">
    <property type="entry name" value="Glutaredoxin"/>
    <property type="match status" value="1"/>
</dbReference>
<dbReference type="SFLD" id="SFLDG01180">
    <property type="entry name" value="SUF1"/>
    <property type="match status" value="1"/>
</dbReference>
<dbReference type="AlphaFoldDB" id="A0A6J5CKN3"/>
<dbReference type="EMBL" id="CADIKB010000058">
    <property type="protein sequence ID" value="CAB3738354.1"/>
    <property type="molecule type" value="Genomic_DNA"/>
</dbReference>
<dbReference type="InterPro" id="IPR050931">
    <property type="entry name" value="Mito_Protein_Transport_Metaxin"/>
</dbReference>
<dbReference type="PANTHER" id="PTHR12289:SF41">
    <property type="entry name" value="FAILED AXON CONNECTIONS-RELATED"/>
    <property type="match status" value="1"/>
</dbReference>
<evidence type="ECO:0000259" key="1">
    <source>
        <dbReference type="PROSITE" id="PS50404"/>
    </source>
</evidence>
<dbReference type="PANTHER" id="PTHR12289">
    <property type="entry name" value="METAXIN RELATED"/>
    <property type="match status" value="1"/>
</dbReference>
<dbReference type="SFLD" id="SFLDS00019">
    <property type="entry name" value="Glutathione_Transferase_(cytos"/>
    <property type="match status" value="1"/>
</dbReference>
<dbReference type="CDD" id="cd03193">
    <property type="entry name" value="GST_C_Metaxin"/>
    <property type="match status" value="1"/>
</dbReference>
<feature type="domain" description="GST N-terminal" evidence="1">
    <location>
        <begin position="1"/>
        <end position="80"/>
    </location>
</feature>
<dbReference type="Pfam" id="PF17171">
    <property type="entry name" value="GST_C_6"/>
    <property type="match status" value="1"/>
</dbReference>
<dbReference type="SUPFAM" id="SSF52833">
    <property type="entry name" value="Thioredoxin-like"/>
    <property type="match status" value="1"/>
</dbReference>
<dbReference type="InterPro" id="IPR012336">
    <property type="entry name" value="Thioredoxin-like_fold"/>
</dbReference>
<dbReference type="Pfam" id="PF17172">
    <property type="entry name" value="GST_N_4"/>
    <property type="match status" value="1"/>
</dbReference>
<name>A0A6J5CKN3_9BURK</name>
<proteinExistence type="predicted"/>
<dbReference type="RefSeq" id="WP_082201566.1">
    <property type="nucleotide sequence ID" value="NZ_CADFGL010000055.1"/>
</dbReference>
<dbReference type="PROSITE" id="PS50404">
    <property type="entry name" value="GST_NTER"/>
    <property type="match status" value="1"/>
</dbReference>
<dbReference type="GO" id="GO:0005737">
    <property type="term" value="C:cytoplasm"/>
    <property type="evidence" value="ECO:0007669"/>
    <property type="project" value="TreeGrafter"/>
</dbReference>
<dbReference type="InterPro" id="IPR026928">
    <property type="entry name" value="FAX/IsoI-like"/>
</dbReference>
<dbReference type="InterPro" id="IPR033468">
    <property type="entry name" value="Metaxin_GST"/>
</dbReference>
<gene>
    <name evidence="2" type="ORF">LMG22037_06228</name>
</gene>
<dbReference type="Proteomes" id="UP000494249">
    <property type="component" value="Unassembled WGS sequence"/>
</dbReference>
<accession>A0A6J5CKN3</accession>
<dbReference type="InterPro" id="IPR036249">
    <property type="entry name" value="Thioredoxin-like_sf"/>
</dbReference>
<evidence type="ECO:0000313" key="3">
    <source>
        <dbReference type="Proteomes" id="UP000494249"/>
    </source>
</evidence>
<organism evidence="2 3">
    <name type="scientific">Paraburkholderia phenoliruptrix</name>
    <dbReference type="NCBI Taxonomy" id="252970"/>
    <lineage>
        <taxon>Bacteria</taxon>
        <taxon>Pseudomonadati</taxon>
        <taxon>Pseudomonadota</taxon>
        <taxon>Betaproteobacteria</taxon>
        <taxon>Burkholderiales</taxon>
        <taxon>Burkholderiaceae</taxon>
        <taxon>Paraburkholderia</taxon>
    </lineage>
</organism>
<sequence>MPIIVYKFGYGSSDESPDISPFVVKLETWLRMSGLPYETRTGNCARMPKGKLPVVSIDGELIADSSFIIRELQRRYPHALNNSHLSALETAQLLAFKSLFENDLYFIGVYFRWGIDSNMAIYRPFLIDYARRCTPGVGSHVLPLISPIPLALARRRMMQQVWAQGVGRHTYDEISEMGVEAWRAVAEFLSDKTYLFGDVPSTLDATGFALVHCTLAHPFQSPLRSYIAGEKRLVDYHDRIWKRWWVRRPD</sequence>
<evidence type="ECO:0000313" key="2">
    <source>
        <dbReference type="EMBL" id="CAB3738354.1"/>
    </source>
</evidence>